<dbReference type="InterPro" id="IPR001040">
    <property type="entry name" value="TIF_eIF_4E"/>
</dbReference>
<accession>A0AAV5R208</accession>
<feature type="compositionally biased region" description="Acidic residues" evidence="2">
    <location>
        <begin position="30"/>
        <end position="68"/>
    </location>
</feature>
<dbReference type="PROSITE" id="PS00813">
    <property type="entry name" value="IF4E"/>
    <property type="match status" value="1"/>
</dbReference>
<keyword evidence="4" id="KW-1185">Reference proteome</keyword>
<dbReference type="AlphaFoldDB" id="A0AAV5R208"/>
<dbReference type="PANTHER" id="PTHR11960">
    <property type="entry name" value="EUKARYOTIC TRANSLATION INITIATION FACTOR 4E RELATED"/>
    <property type="match status" value="1"/>
</dbReference>
<evidence type="ECO:0000256" key="2">
    <source>
        <dbReference type="SAM" id="MobiDB-lite"/>
    </source>
</evidence>
<dbReference type="GO" id="GO:0000340">
    <property type="term" value="F:RNA 7-methylguanosine cap binding"/>
    <property type="evidence" value="ECO:0007669"/>
    <property type="project" value="TreeGrafter"/>
</dbReference>
<gene>
    <name evidence="3" type="ORF">DAPK24_015730</name>
</gene>
<feature type="region of interest" description="Disordered" evidence="2">
    <location>
        <begin position="26"/>
        <end position="71"/>
    </location>
</feature>
<evidence type="ECO:0008006" key="5">
    <source>
        <dbReference type="Google" id="ProtNLM"/>
    </source>
</evidence>
<comment type="similarity">
    <text evidence="1">Belongs to the eukaryotic initiation factor 4E family.</text>
</comment>
<organism evidence="3 4">
    <name type="scientific">Pichia kluyveri</name>
    <name type="common">Yeast</name>
    <dbReference type="NCBI Taxonomy" id="36015"/>
    <lineage>
        <taxon>Eukaryota</taxon>
        <taxon>Fungi</taxon>
        <taxon>Dikarya</taxon>
        <taxon>Ascomycota</taxon>
        <taxon>Saccharomycotina</taxon>
        <taxon>Pichiomycetes</taxon>
        <taxon>Pichiales</taxon>
        <taxon>Pichiaceae</taxon>
        <taxon>Pichia</taxon>
    </lineage>
</organism>
<evidence type="ECO:0000313" key="3">
    <source>
        <dbReference type="EMBL" id="GMM44998.1"/>
    </source>
</evidence>
<dbReference type="GO" id="GO:0016281">
    <property type="term" value="C:eukaryotic translation initiation factor 4F complex"/>
    <property type="evidence" value="ECO:0007669"/>
    <property type="project" value="TreeGrafter"/>
</dbReference>
<dbReference type="Gene3D" id="3.30.760.10">
    <property type="entry name" value="RNA Cap, Translation Initiation Factor Eif4e"/>
    <property type="match status" value="1"/>
</dbReference>
<name>A0AAV5R208_PICKL</name>
<reference evidence="3 4" key="1">
    <citation type="journal article" date="2023" name="Elife">
        <title>Identification of key yeast species and microbe-microbe interactions impacting larval growth of Drosophila in the wild.</title>
        <authorList>
            <person name="Mure A."/>
            <person name="Sugiura Y."/>
            <person name="Maeda R."/>
            <person name="Honda K."/>
            <person name="Sakurai N."/>
            <person name="Takahashi Y."/>
            <person name="Watada M."/>
            <person name="Katoh T."/>
            <person name="Gotoh A."/>
            <person name="Gotoh Y."/>
            <person name="Taniguchi I."/>
            <person name="Nakamura K."/>
            <person name="Hayashi T."/>
            <person name="Katayama T."/>
            <person name="Uemura T."/>
            <person name="Hattori Y."/>
        </authorList>
    </citation>
    <scope>NUCLEOTIDE SEQUENCE [LARGE SCALE GENOMIC DNA]</scope>
    <source>
        <strain evidence="3 4">PK-24</strain>
    </source>
</reference>
<keyword evidence="1" id="KW-0694">RNA-binding</keyword>
<proteinExistence type="inferred from homology"/>
<keyword evidence="1" id="KW-0648">Protein biosynthesis</keyword>
<comment type="caution">
    <text evidence="3">The sequence shown here is derived from an EMBL/GenBank/DDBJ whole genome shotgun (WGS) entry which is preliminary data.</text>
</comment>
<dbReference type="Proteomes" id="UP001378960">
    <property type="component" value="Unassembled WGS sequence"/>
</dbReference>
<dbReference type="EMBL" id="BTGB01000001">
    <property type="protein sequence ID" value="GMM44998.1"/>
    <property type="molecule type" value="Genomic_DNA"/>
</dbReference>
<evidence type="ECO:0000256" key="1">
    <source>
        <dbReference type="RuleBase" id="RU004374"/>
    </source>
</evidence>
<dbReference type="Pfam" id="PF01652">
    <property type="entry name" value="IF4E"/>
    <property type="match status" value="1"/>
</dbReference>
<protein>
    <recommendedName>
        <fullName evidence="5">Eukaryotic translation initiation factor 4E</fullName>
    </recommendedName>
</protein>
<dbReference type="InterPro" id="IPR019770">
    <property type="entry name" value="TIF_eIF_4E_CS"/>
</dbReference>
<keyword evidence="1" id="KW-0396">Initiation factor</keyword>
<dbReference type="InterPro" id="IPR023398">
    <property type="entry name" value="TIF_eIF4e-like"/>
</dbReference>
<dbReference type="SUPFAM" id="SSF55418">
    <property type="entry name" value="eIF4e-like"/>
    <property type="match status" value="1"/>
</dbReference>
<evidence type="ECO:0000313" key="4">
    <source>
        <dbReference type="Proteomes" id="UP001378960"/>
    </source>
</evidence>
<sequence>MSMSQDPEPTLHKLSYDWTFWQHLRMSSKEEEEEKEEKEGNDDEEKDDELDDNEIVNNENEDINDDDTSVNLTASDIDKRDAQYLQDTTILKFPKLNLSRNNKDNEKEGEEEETEIVDSIEQFWVSFSNLKSIEDVSIDTEYFFFKNGIKPLWEDEMNKNGGRWSFSFSNSHHKFKRLALSIFWELLLLKLVSGKFIDDEISLPLSKEALDNSDFEDIECNKTMSNKDLNKLIMDDIAGIVISVRNKKIIISIWNTHLSYENFKKENNVTSSIKNEEYTYKFREKIKFKSKQIYRDIGLTTYQFRQLIFDSVYKILNESFEYVKKLENVKDSGKLYNKQVFKYSPHFNEGVIDSKKGKFTGNAGGSSITNGSSSFSKGNKKLNNGLINNNNSEWYSNKNNKNITTPEGERYNTLGKIRKKVEFNEDGLVVEEINVSSLRQKWGRKRRPLY</sequence>
<dbReference type="GO" id="GO:0003743">
    <property type="term" value="F:translation initiation factor activity"/>
    <property type="evidence" value="ECO:0007669"/>
    <property type="project" value="UniProtKB-KW"/>
</dbReference>